<evidence type="ECO:0000256" key="3">
    <source>
        <dbReference type="PROSITE-ProRule" id="PRU00023"/>
    </source>
</evidence>
<name>A0A0C4FVE5_PENCE</name>
<organism evidence="5">
    <name type="scientific">Penaeus chinensis</name>
    <name type="common">Fleshy prawn</name>
    <name type="synonym">Fenneropenaeus chinensis</name>
    <dbReference type="NCBI Taxonomy" id="139456"/>
    <lineage>
        <taxon>Eukaryota</taxon>
        <taxon>Metazoa</taxon>
        <taxon>Ecdysozoa</taxon>
        <taxon>Arthropoda</taxon>
        <taxon>Crustacea</taxon>
        <taxon>Multicrustacea</taxon>
        <taxon>Malacostraca</taxon>
        <taxon>Eumalacostraca</taxon>
        <taxon>Eucarida</taxon>
        <taxon>Decapoda</taxon>
        <taxon>Dendrobranchiata</taxon>
        <taxon>Penaeoidea</taxon>
        <taxon>Penaeidae</taxon>
        <taxon>Penaeus</taxon>
    </lineage>
</organism>
<evidence type="ECO:0000313" key="5">
    <source>
        <dbReference type="EMBL" id="AFU60550.1"/>
    </source>
</evidence>
<evidence type="ECO:0000256" key="4">
    <source>
        <dbReference type="SAM" id="MobiDB-lite"/>
    </source>
</evidence>
<keyword evidence="2 3" id="KW-0040">ANK repeat</keyword>
<dbReference type="PROSITE" id="PS50088">
    <property type="entry name" value="ANK_REPEAT"/>
    <property type="match status" value="4"/>
</dbReference>
<feature type="region of interest" description="Disordered" evidence="4">
    <location>
        <begin position="122"/>
        <end position="153"/>
    </location>
</feature>
<dbReference type="OrthoDB" id="20727at2759"/>
<evidence type="ECO:0000256" key="2">
    <source>
        <dbReference type="ARBA" id="ARBA00023043"/>
    </source>
</evidence>
<feature type="repeat" description="ANK" evidence="3">
    <location>
        <begin position="175"/>
        <end position="210"/>
    </location>
</feature>
<dbReference type="Pfam" id="PF12796">
    <property type="entry name" value="Ank_2"/>
    <property type="match status" value="2"/>
</dbReference>
<dbReference type="Gene3D" id="1.25.40.20">
    <property type="entry name" value="Ankyrin repeat-containing domain"/>
    <property type="match status" value="1"/>
</dbReference>
<dbReference type="InterPro" id="IPR036770">
    <property type="entry name" value="Ankyrin_rpt-contain_sf"/>
</dbReference>
<dbReference type="GO" id="GO:0051059">
    <property type="term" value="F:NF-kappaB binding"/>
    <property type="evidence" value="ECO:0007669"/>
    <property type="project" value="TreeGrafter"/>
</dbReference>
<dbReference type="EMBL" id="JQ691623">
    <property type="protein sequence ID" value="AFU60550.1"/>
    <property type="molecule type" value="mRNA"/>
</dbReference>
<proteinExistence type="evidence at transcript level"/>
<feature type="repeat" description="ANK" evidence="3">
    <location>
        <begin position="211"/>
        <end position="243"/>
    </location>
</feature>
<evidence type="ECO:0000256" key="1">
    <source>
        <dbReference type="ARBA" id="ARBA00022737"/>
    </source>
</evidence>
<dbReference type="InterPro" id="IPR051070">
    <property type="entry name" value="NF-kappa-B_inhibitor"/>
</dbReference>
<accession>A0A0C4FVE5</accession>
<feature type="repeat" description="ANK" evidence="3">
    <location>
        <begin position="331"/>
        <end position="353"/>
    </location>
</feature>
<dbReference type="InterPro" id="IPR002110">
    <property type="entry name" value="Ankyrin_rpt"/>
</dbReference>
<dbReference type="PROSITE" id="PS50297">
    <property type="entry name" value="ANK_REP_REGION"/>
    <property type="match status" value="3"/>
</dbReference>
<protein>
    <submittedName>
        <fullName evidence="5">Cactus mRNA</fullName>
    </submittedName>
</protein>
<sequence length="453" mass="48458">MWHIGSAQAQGGVGETAVGSGFAFGSPMSQGRDEGARPKVSSPTTDCKSYYDSHNDSGFLSGSNLVSSSSLSCEDNSTMRCKESPSPQEGHRSPDPKTQGITSVGHLDSGIDISDQLSSLHLASSTTSSSSTTSDTPENDTTSSKKVSAPPRRSCLELNEAQLALLQEIFQRDEDGDTQLHVAVMRGFVEVVYHITRLLPHQALLDLANHTGRTALHLAVSAGDAEMARHLIVCGASPVARDRRGNTPLHTASGHGDIHMVTQLTRPVTVAEVMHARLSYAPAHTAGLLAADLTNYDGQTCIHIAAQAGHKEVLRHLTWYGADINAKEGKSGRTALHYAVEARDADLVEFLTESCRASLTLETYAGLTPYQLALANGAMDLAHQLLKLGAPGDALPTYLTADEDLDYDEVSTVVESCNGWDNVDDLRIGGVPVTMAMPVQVNDHQPFNADRYF</sequence>
<dbReference type="GO" id="GO:0005829">
    <property type="term" value="C:cytosol"/>
    <property type="evidence" value="ECO:0007669"/>
    <property type="project" value="TreeGrafter"/>
</dbReference>
<dbReference type="SMART" id="SM00248">
    <property type="entry name" value="ANK"/>
    <property type="match status" value="6"/>
</dbReference>
<feature type="repeat" description="ANK" evidence="3">
    <location>
        <begin position="297"/>
        <end position="329"/>
    </location>
</feature>
<dbReference type="PANTHER" id="PTHR46680:SF3">
    <property type="entry name" value="NF-KAPPA-B INHIBITOR CACTUS"/>
    <property type="match status" value="1"/>
</dbReference>
<dbReference type="AlphaFoldDB" id="A0A0C4FVE5"/>
<keyword evidence="1" id="KW-0677">Repeat</keyword>
<dbReference type="PANTHER" id="PTHR46680">
    <property type="entry name" value="NF-KAPPA-B INHIBITOR ALPHA"/>
    <property type="match status" value="1"/>
</dbReference>
<dbReference type="PRINTS" id="PR01415">
    <property type="entry name" value="ANKYRIN"/>
</dbReference>
<reference evidence="5" key="1">
    <citation type="submission" date="2012-02" db="EMBL/GenBank/DDBJ databases">
        <authorList>
            <person name="Li F."/>
            <person name="Wang D."/>
            <person name="Xiang J."/>
        </authorList>
    </citation>
    <scope>NUCLEOTIDE SEQUENCE</scope>
    <source>
        <tissue evidence="5">Cephalothorax</tissue>
    </source>
</reference>
<dbReference type="SUPFAM" id="SSF48403">
    <property type="entry name" value="Ankyrin repeat"/>
    <property type="match status" value="1"/>
</dbReference>
<feature type="region of interest" description="Disordered" evidence="4">
    <location>
        <begin position="1"/>
        <end position="108"/>
    </location>
</feature>
<feature type="compositionally biased region" description="Low complexity" evidence="4">
    <location>
        <begin position="122"/>
        <end position="144"/>
    </location>
</feature>
<feature type="compositionally biased region" description="Low complexity" evidence="4">
    <location>
        <begin position="57"/>
        <end position="72"/>
    </location>
</feature>
<dbReference type="GO" id="GO:0071356">
    <property type="term" value="P:cellular response to tumor necrosis factor"/>
    <property type="evidence" value="ECO:0007669"/>
    <property type="project" value="TreeGrafter"/>
</dbReference>